<proteinExistence type="predicted"/>
<feature type="non-terminal residue" evidence="1">
    <location>
        <position position="137"/>
    </location>
</feature>
<evidence type="ECO:0000313" key="1">
    <source>
        <dbReference type="EMBL" id="GAH86627.1"/>
    </source>
</evidence>
<dbReference type="AlphaFoldDB" id="X1IY31"/>
<name>X1IY31_9ZZZZ</name>
<accession>X1IY31</accession>
<gene>
    <name evidence="1" type="ORF">S03H2_59992</name>
</gene>
<organism evidence="1">
    <name type="scientific">marine sediment metagenome</name>
    <dbReference type="NCBI Taxonomy" id="412755"/>
    <lineage>
        <taxon>unclassified sequences</taxon>
        <taxon>metagenomes</taxon>
        <taxon>ecological metagenomes</taxon>
    </lineage>
</organism>
<dbReference type="EMBL" id="BARU01038623">
    <property type="protein sequence ID" value="GAH86627.1"/>
    <property type="molecule type" value="Genomic_DNA"/>
</dbReference>
<comment type="caution">
    <text evidence="1">The sequence shown here is derived from an EMBL/GenBank/DDBJ whole genome shotgun (WGS) entry which is preliminary data.</text>
</comment>
<reference evidence="1" key="1">
    <citation type="journal article" date="2014" name="Front. Microbiol.">
        <title>High frequency of phylogenetically diverse reductive dehalogenase-homologous genes in deep subseafloor sedimentary metagenomes.</title>
        <authorList>
            <person name="Kawai M."/>
            <person name="Futagami T."/>
            <person name="Toyoda A."/>
            <person name="Takaki Y."/>
            <person name="Nishi S."/>
            <person name="Hori S."/>
            <person name="Arai W."/>
            <person name="Tsubouchi T."/>
            <person name="Morono Y."/>
            <person name="Uchiyama I."/>
            <person name="Ito T."/>
            <person name="Fujiyama A."/>
            <person name="Inagaki F."/>
            <person name="Takami H."/>
        </authorList>
    </citation>
    <scope>NUCLEOTIDE SEQUENCE</scope>
    <source>
        <strain evidence="1">Expedition CK06-06</strain>
    </source>
</reference>
<protein>
    <submittedName>
        <fullName evidence="1">Uncharacterized protein</fullName>
    </submittedName>
</protein>
<sequence length="137" mass="13732">MSVLNIIRGRQVVVPLTNKSGGSLSEGAVVIIDTTADDAFTTTTTSQNKKVVGVVAETVADGAAGRVITNGYVPVLATDAATSRGDYLHASGSAGKATPSATLIQGVFGVALTAVGAAGNIHALIWPMAPYAEIGHV</sequence>